<accession>A0A0C9UWF7</accession>
<name>A0A0C9UWF7_SPHS4</name>
<dbReference type="OrthoDB" id="3253907at2759"/>
<gene>
    <name evidence="1" type="ORF">M422DRAFT_183027</name>
</gene>
<evidence type="ECO:0000313" key="2">
    <source>
        <dbReference type="Proteomes" id="UP000054279"/>
    </source>
</evidence>
<sequence>MDHILTECDVSGQNIIWKMAENLWSHTGKPWTKPSLGLIVGCGLHMYTKENGRVDNGLSRLYTIIMSESAHLIWKTRNEWRIETQGNPAKLPQPGELKNKWLAKLNKRLHFDRLSSDANRYGKKATKRSIVYNTWKHLMSPNDIWDFSYILSGVLVGRVSGLRPARAPH</sequence>
<evidence type="ECO:0000313" key="1">
    <source>
        <dbReference type="EMBL" id="KIJ33602.1"/>
    </source>
</evidence>
<keyword evidence="2" id="KW-1185">Reference proteome</keyword>
<dbReference type="Proteomes" id="UP000054279">
    <property type="component" value="Unassembled WGS sequence"/>
</dbReference>
<reference evidence="1 2" key="1">
    <citation type="submission" date="2014-06" db="EMBL/GenBank/DDBJ databases">
        <title>Evolutionary Origins and Diversification of the Mycorrhizal Mutualists.</title>
        <authorList>
            <consortium name="DOE Joint Genome Institute"/>
            <consortium name="Mycorrhizal Genomics Consortium"/>
            <person name="Kohler A."/>
            <person name="Kuo A."/>
            <person name="Nagy L.G."/>
            <person name="Floudas D."/>
            <person name="Copeland A."/>
            <person name="Barry K.W."/>
            <person name="Cichocki N."/>
            <person name="Veneault-Fourrey C."/>
            <person name="LaButti K."/>
            <person name="Lindquist E.A."/>
            <person name="Lipzen A."/>
            <person name="Lundell T."/>
            <person name="Morin E."/>
            <person name="Murat C."/>
            <person name="Riley R."/>
            <person name="Ohm R."/>
            <person name="Sun H."/>
            <person name="Tunlid A."/>
            <person name="Henrissat B."/>
            <person name="Grigoriev I.V."/>
            <person name="Hibbett D.S."/>
            <person name="Martin F."/>
        </authorList>
    </citation>
    <scope>NUCLEOTIDE SEQUENCE [LARGE SCALE GENOMIC DNA]</scope>
    <source>
        <strain evidence="1 2">SS14</strain>
    </source>
</reference>
<dbReference type="EMBL" id="KN837210">
    <property type="protein sequence ID" value="KIJ33602.1"/>
    <property type="molecule type" value="Genomic_DNA"/>
</dbReference>
<protein>
    <submittedName>
        <fullName evidence="1">Uncharacterized protein</fullName>
    </submittedName>
</protein>
<dbReference type="HOGENOM" id="CLU_044484_2_0_1"/>
<organism evidence="1 2">
    <name type="scientific">Sphaerobolus stellatus (strain SS14)</name>
    <dbReference type="NCBI Taxonomy" id="990650"/>
    <lineage>
        <taxon>Eukaryota</taxon>
        <taxon>Fungi</taxon>
        <taxon>Dikarya</taxon>
        <taxon>Basidiomycota</taxon>
        <taxon>Agaricomycotina</taxon>
        <taxon>Agaricomycetes</taxon>
        <taxon>Phallomycetidae</taxon>
        <taxon>Geastrales</taxon>
        <taxon>Sphaerobolaceae</taxon>
        <taxon>Sphaerobolus</taxon>
    </lineage>
</organism>
<proteinExistence type="predicted"/>
<dbReference type="AlphaFoldDB" id="A0A0C9UWF7"/>